<evidence type="ECO:0000313" key="3">
    <source>
        <dbReference type="Proteomes" id="UP001305779"/>
    </source>
</evidence>
<name>A0ABR0EBY1_ZASCE</name>
<protein>
    <recommendedName>
        <fullName evidence="4">Monooxygenase</fullName>
    </recommendedName>
</protein>
<dbReference type="EMBL" id="JAXOVC010000007">
    <property type="protein sequence ID" value="KAK4499010.1"/>
    <property type="molecule type" value="Genomic_DNA"/>
</dbReference>
<keyword evidence="1" id="KW-0472">Membrane</keyword>
<keyword evidence="1" id="KW-1133">Transmembrane helix</keyword>
<sequence>MAFEPIFNPFPTRPTPQALRHPTGAFLHLLRDNFSITTWLLFGALLQGLFCLLLPYPNIALILPALTYLLFKLLHYLLITTHILPDPIAKTVIPGRSVPVFPNPKTGLQDEAGGQGVTAILLASRANTFRGLFAPGFKEVGDYFSSFLAKMNSDPTRYGYLGSNTWMSANGDQSTGSETMGLIYFESEEKLYEFAHGPSHTEATRWFMRNGGKDFTHIGLMHEVFAAKRQGWEGVYFNYKPTGIGATTKEVEGKGWVSPLVKGNGKLRHSKGRMGRDFAEDEWADYNRMDGEDEKAKGGMGKE</sequence>
<evidence type="ECO:0008006" key="4">
    <source>
        <dbReference type="Google" id="ProtNLM"/>
    </source>
</evidence>
<proteinExistence type="predicted"/>
<evidence type="ECO:0000256" key="1">
    <source>
        <dbReference type="SAM" id="Phobius"/>
    </source>
</evidence>
<evidence type="ECO:0000313" key="2">
    <source>
        <dbReference type="EMBL" id="KAK4499010.1"/>
    </source>
</evidence>
<feature type="transmembrane region" description="Helical" evidence="1">
    <location>
        <begin position="61"/>
        <end position="79"/>
    </location>
</feature>
<keyword evidence="1" id="KW-0812">Transmembrane</keyword>
<reference evidence="2 3" key="1">
    <citation type="journal article" date="2023" name="G3 (Bethesda)">
        <title>A chromosome-level genome assembly of Zasmidium syzygii isolated from banana leaves.</title>
        <authorList>
            <person name="van Westerhoven A.C."/>
            <person name="Mehrabi R."/>
            <person name="Talebi R."/>
            <person name="Steentjes M.B.F."/>
            <person name="Corcolon B."/>
            <person name="Chong P.A."/>
            <person name="Kema G.H.J."/>
            <person name="Seidl M.F."/>
        </authorList>
    </citation>
    <scope>NUCLEOTIDE SEQUENCE [LARGE SCALE GENOMIC DNA]</scope>
    <source>
        <strain evidence="2 3">P124</strain>
    </source>
</reference>
<dbReference type="Pfam" id="PF13826">
    <property type="entry name" value="Monooxy_af470-like"/>
    <property type="match status" value="1"/>
</dbReference>
<gene>
    <name evidence="2" type="ORF">PRZ48_009522</name>
</gene>
<accession>A0ABR0EBY1</accession>
<dbReference type="InterPro" id="IPR025444">
    <property type="entry name" value="Monooxy_af470"/>
</dbReference>
<keyword evidence="3" id="KW-1185">Reference proteome</keyword>
<organism evidence="2 3">
    <name type="scientific">Zasmidium cellare</name>
    <name type="common">Wine cellar mold</name>
    <name type="synonym">Racodium cellare</name>
    <dbReference type="NCBI Taxonomy" id="395010"/>
    <lineage>
        <taxon>Eukaryota</taxon>
        <taxon>Fungi</taxon>
        <taxon>Dikarya</taxon>
        <taxon>Ascomycota</taxon>
        <taxon>Pezizomycotina</taxon>
        <taxon>Dothideomycetes</taxon>
        <taxon>Dothideomycetidae</taxon>
        <taxon>Mycosphaerellales</taxon>
        <taxon>Mycosphaerellaceae</taxon>
        <taxon>Zasmidium</taxon>
    </lineage>
</organism>
<dbReference type="Proteomes" id="UP001305779">
    <property type="component" value="Unassembled WGS sequence"/>
</dbReference>
<feature type="transmembrane region" description="Helical" evidence="1">
    <location>
        <begin position="36"/>
        <end position="54"/>
    </location>
</feature>
<comment type="caution">
    <text evidence="2">The sequence shown here is derived from an EMBL/GenBank/DDBJ whole genome shotgun (WGS) entry which is preliminary data.</text>
</comment>